<evidence type="ECO:0000313" key="1">
    <source>
        <dbReference type="EMBL" id="CUR55496.1"/>
    </source>
</evidence>
<accession>A0A2P2C0I2</accession>
<name>A0A2P2C0I2_9ZZZZ</name>
<sequence length="35" mass="4133">MRTEREVYIQTAMFCLCEVKPPPMMSVKVHIVFCD</sequence>
<dbReference type="EMBL" id="CZKA01000020">
    <property type="protein sequence ID" value="CUR55496.1"/>
    <property type="molecule type" value="Genomic_DNA"/>
</dbReference>
<gene>
    <name evidence="1" type="ORF">NOCA2270131</name>
</gene>
<organism evidence="1">
    <name type="scientific">metagenome</name>
    <dbReference type="NCBI Taxonomy" id="256318"/>
    <lineage>
        <taxon>unclassified sequences</taxon>
        <taxon>metagenomes</taxon>
    </lineage>
</organism>
<proteinExistence type="predicted"/>
<reference evidence="1" key="1">
    <citation type="submission" date="2015-08" db="EMBL/GenBank/DDBJ databases">
        <authorList>
            <person name="Babu N.S."/>
            <person name="Beckwith C.J."/>
            <person name="Beseler K.G."/>
            <person name="Brison A."/>
            <person name="Carone J.V."/>
            <person name="Caskin T.P."/>
            <person name="Diamond M."/>
            <person name="Durham M.E."/>
            <person name="Foxe J.M."/>
            <person name="Go M."/>
            <person name="Henderson B.A."/>
            <person name="Jones I.B."/>
            <person name="McGettigan J.A."/>
            <person name="Micheletti S.J."/>
            <person name="Nasrallah M.E."/>
            <person name="Ortiz D."/>
            <person name="Piller C.R."/>
            <person name="Privatt S.R."/>
            <person name="Schneider S.L."/>
            <person name="Sharp S."/>
            <person name="Smith T.C."/>
            <person name="Stanton J.D."/>
            <person name="Ullery H.E."/>
            <person name="Wilson R.J."/>
            <person name="Serrano M.G."/>
            <person name="Buck G."/>
            <person name="Lee V."/>
            <person name="Wang Y."/>
            <person name="Carvalho R."/>
            <person name="Voegtly L."/>
            <person name="Shi R."/>
            <person name="Duckworth R."/>
            <person name="Johnson A."/>
            <person name="Loviza R."/>
            <person name="Walstead R."/>
            <person name="Shah Z."/>
            <person name="Kiflezghi M."/>
            <person name="Wade K."/>
            <person name="Ball S.L."/>
            <person name="Bradley K.W."/>
            <person name="Asai D.J."/>
            <person name="Bowman C.A."/>
            <person name="Russell D.A."/>
            <person name="Pope W.H."/>
            <person name="Jacobs-Sera D."/>
            <person name="Hendrix R.W."/>
            <person name="Hatfull G.F."/>
        </authorList>
    </citation>
    <scope>NUCLEOTIDE SEQUENCE</scope>
</reference>
<protein>
    <submittedName>
        <fullName evidence="1">Uncharacterized protein</fullName>
    </submittedName>
</protein>
<dbReference type="AlphaFoldDB" id="A0A2P2C0I2"/>